<evidence type="ECO:0000256" key="4">
    <source>
        <dbReference type="ARBA" id="ARBA00023157"/>
    </source>
</evidence>
<evidence type="ECO:0000256" key="2">
    <source>
        <dbReference type="ARBA" id="ARBA00010352"/>
    </source>
</evidence>
<feature type="signal peptide" evidence="5">
    <location>
        <begin position="1"/>
        <end position="19"/>
    </location>
</feature>
<keyword evidence="4" id="KW-1015">Disulfide bond</keyword>
<keyword evidence="3" id="KW-0964">Secreted</keyword>
<dbReference type="GO" id="GO:0005576">
    <property type="term" value="C:extracellular region"/>
    <property type="evidence" value="ECO:0007669"/>
    <property type="project" value="UniProtKB-SubCell"/>
</dbReference>
<dbReference type="Pfam" id="PF05825">
    <property type="entry name" value="PSP94"/>
    <property type="match status" value="1"/>
</dbReference>
<dbReference type="AlphaFoldDB" id="A0A8C3RZF3"/>
<keyword evidence="5" id="KW-0732">Signal</keyword>
<evidence type="ECO:0000256" key="3">
    <source>
        <dbReference type="ARBA" id="ARBA00022525"/>
    </source>
</evidence>
<dbReference type="Ensembl" id="ENSCSRT00000006582.1">
    <property type="protein sequence ID" value="ENSCSRP00000006379.1"/>
    <property type="gene ID" value="ENSCSRG00000004782.1"/>
</dbReference>
<sequence length="111" mass="12204">MKTLFCLTVLCASLAVCHGACYLMNNDAQIKEGELVRGCVDHFDKSEHPIGATWNSHQCLSCTCEETTISCCTRYGGVVKAPEGCEAILDEEQCEYKIHKKNDPSAPCIPF</sequence>
<organism evidence="6 7">
    <name type="scientific">Chelydra serpentina</name>
    <name type="common">Snapping turtle</name>
    <name type="synonym">Testudo serpentina</name>
    <dbReference type="NCBI Taxonomy" id="8475"/>
    <lineage>
        <taxon>Eukaryota</taxon>
        <taxon>Metazoa</taxon>
        <taxon>Chordata</taxon>
        <taxon>Craniata</taxon>
        <taxon>Vertebrata</taxon>
        <taxon>Euteleostomi</taxon>
        <taxon>Archelosauria</taxon>
        <taxon>Testudinata</taxon>
        <taxon>Testudines</taxon>
        <taxon>Cryptodira</taxon>
        <taxon>Durocryptodira</taxon>
        <taxon>Americhelydia</taxon>
        <taxon>Chelydroidea</taxon>
        <taxon>Chelydridae</taxon>
        <taxon>Chelydra</taxon>
    </lineage>
</organism>
<name>A0A8C3RZF3_CHESE</name>
<dbReference type="Proteomes" id="UP000694403">
    <property type="component" value="Unplaced"/>
</dbReference>
<reference evidence="6" key="1">
    <citation type="submission" date="2025-08" db="UniProtKB">
        <authorList>
            <consortium name="Ensembl"/>
        </authorList>
    </citation>
    <scope>IDENTIFICATION</scope>
</reference>
<evidence type="ECO:0000256" key="1">
    <source>
        <dbReference type="ARBA" id="ARBA00004613"/>
    </source>
</evidence>
<reference evidence="6" key="2">
    <citation type="submission" date="2025-09" db="UniProtKB">
        <authorList>
            <consortium name="Ensembl"/>
        </authorList>
    </citation>
    <scope>IDENTIFICATION</scope>
</reference>
<comment type="similarity">
    <text evidence="2">Belongs to the beta-microseminoprotein family.</text>
</comment>
<evidence type="ECO:0008006" key="8">
    <source>
        <dbReference type="Google" id="ProtNLM"/>
    </source>
</evidence>
<evidence type="ECO:0000313" key="7">
    <source>
        <dbReference type="Proteomes" id="UP000694403"/>
    </source>
</evidence>
<dbReference type="Gene3D" id="2.20.25.590">
    <property type="match status" value="1"/>
</dbReference>
<accession>A0A8C3RZF3</accession>
<evidence type="ECO:0000313" key="6">
    <source>
        <dbReference type="Ensembl" id="ENSCSRP00000006379.1"/>
    </source>
</evidence>
<feature type="chain" id="PRO_5034652234" description="Beta-microseminoprotein" evidence="5">
    <location>
        <begin position="20"/>
        <end position="111"/>
    </location>
</feature>
<comment type="subcellular location">
    <subcellularLocation>
        <location evidence="1">Secreted</location>
    </subcellularLocation>
</comment>
<dbReference type="PANTHER" id="PTHR10500">
    <property type="entry name" value="BETA-MICROSEMINOPROTEIN"/>
    <property type="match status" value="1"/>
</dbReference>
<dbReference type="PANTHER" id="PTHR10500:SF7">
    <property type="entry name" value="BETA-MICROSEMINOPROTEIN"/>
    <property type="match status" value="1"/>
</dbReference>
<proteinExistence type="inferred from homology"/>
<evidence type="ECO:0000256" key="5">
    <source>
        <dbReference type="SAM" id="SignalP"/>
    </source>
</evidence>
<dbReference type="Gene3D" id="2.10.70.10">
    <property type="entry name" value="Complement Module, domain 1"/>
    <property type="match status" value="1"/>
</dbReference>
<keyword evidence="7" id="KW-1185">Reference proteome</keyword>
<dbReference type="InterPro" id="IPR008735">
    <property type="entry name" value="PSP94"/>
</dbReference>
<protein>
    <recommendedName>
        <fullName evidence="8">Beta-microseminoprotein</fullName>
    </recommendedName>
</protein>